<proteinExistence type="inferred from homology"/>
<keyword evidence="3" id="KW-0677">Repeat</keyword>
<dbReference type="InterPro" id="IPR037593">
    <property type="entry name" value="MIOS/Sea4"/>
</dbReference>
<dbReference type="GO" id="GO:0005737">
    <property type="term" value="C:cytoplasm"/>
    <property type="evidence" value="ECO:0007669"/>
    <property type="project" value="TreeGrafter"/>
</dbReference>
<feature type="domain" description="MIOS-like alpha-solenoid" evidence="6">
    <location>
        <begin position="437"/>
        <end position="681"/>
    </location>
</feature>
<dbReference type="Proteomes" id="UP000238350">
    <property type="component" value="Unassembled WGS sequence"/>
</dbReference>
<feature type="compositionally biased region" description="Acidic residues" evidence="4">
    <location>
        <begin position="392"/>
        <end position="419"/>
    </location>
</feature>
<dbReference type="PANTHER" id="PTHR16453:SF9">
    <property type="entry name" value="GATOR COMPLEX PROTEIN MIOS"/>
    <property type="match status" value="1"/>
</dbReference>
<dbReference type="RefSeq" id="XP_024662881.1">
    <property type="nucleotide sequence ID" value="XM_024807113.1"/>
</dbReference>
<evidence type="ECO:0000259" key="5">
    <source>
        <dbReference type="Pfam" id="PF17034"/>
    </source>
</evidence>
<evidence type="ECO:0000259" key="6">
    <source>
        <dbReference type="Pfam" id="PF21719"/>
    </source>
</evidence>
<sequence>MSADIVHAYEWDTPDRQYFVALGLGRDEVVIYESCVDEKGAMSMSLLNSAQDLMSVSTYAYSPIHHGLVAVGHNSGTVQLLNPMRQNDVPTKVDCKSVRPCNTLSFNSSGILAVGLDRARNDDSLLLYDVQVEKKKNMTLLGSLFSNETITCLEFIPSKPTLLLCGTYKSIREIDTRTSTPAVHVPTKCSYGIKVNRLNDMQFLSYSESGSLALWDRRQLSSSASGTSDPLLLLPRVFNESRGKPQRSARFSSTNMNEFSVLHDGSLIRRWVTSTIPASSANTVSHLTSAVDPTHEVPDSKFVRWVLDTKTETDKVVGYDYVSNPVTNELEFVCIRQSGQVFRMPATESPAMLYFDPSNDLSVLEPHQFRMLMCGEDMSIVSRGQSQSEPEVKDDFDDELEDENEELVDEGSPEADDDDDMLLTYGEVLLRDIAKVMQTRALQGYASDPAANFDMPRQELGHALRTAWQWLKLASQLNASQQLQTENLDLSYMGVLPLWDGIESLKNQRRVVSTTVELKEKGYESALTKMSAKFDGDVFVSTEYKTSQRYAVRQICLQACGWNFGLAGLEDRIADLESKGRHEKAAGWAVFHGDVERAVKSLSRSRKSQLRLISSAVAGYLVYKDVKTNNPWREQCRKLASELSMPYLRAIFAYIADGSWFDVLDDSSLPLTERLGIAFRFLAEKDLTRYLSQLAERCVQNGDLEGVILTGMTPSLVDLLQTYVDKTGDVQTAALMITFGTPRFFETDARAKAWIETYRYMLNRWQYFSQRAKFDVSRTRLSRGHAGLGTTPPVPKQAFLRCTFCKAIIGSSKEPKEQHKSPTTTIRCGNCKHYLPRCAVCLLSLGSGLETHDKADRWPVFCLSCSHGFHTKHAREWFAKYSVCPVPDCQCFCGQIF</sequence>
<evidence type="ECO:0000256" key="4">
    <source>
        <dbReference type="SAM" id="MobiDB-lite"/>
    </source>
</evidence>
<evidence type="ECO:0000256" key="3">
    <source>
        <dbReference type="ARBA" id="ARBA00022737"/>
    </source>
</evidence>
<dbReference type="GO" id="GO:1904263">
    <property type="term" value="P:positive regulation of TORC1 signaling"/>
    <property type="evidence" value="ECO:0007669"/>
    <property type="project" value="TreeGrafter"/>
</dbReference>
<dbReference type="Pfam" id="PF17034">
    <property type="entry name" value="zinc_ribbon_16"/>
    <property type="match status" value="1"/>
</dbReference>
<dbReference type="InterPro" id="IPR049092">
    <property type="entry name" value="MIOS_a-sol"/>
</dbReference>
<dbReference type="PANTHER" id="PTHR16453">
    <property type="entry name" value="WD40 DOMAIN-CONTAINING PROTEIN MIO FAMILY MEMBER"/>
    <property type="match status" value="1"/>
</dbReference>
<dbReference type="InterPro" id="IPR036322">
    <property type="entry name" value="WD40_repeat_dom_sf"/>
</dbReference>
<dbReference type="Gene3D" id="2.130.10.10">
    <property type="entry name" value="YVTN repeat-like/Quinoprotein amine dehydrogenase"/>
    <property type="match status" value="1"/>
</dbReference>
<reference evidence="7 8" key="1">
    <citation type="submission" date="2017-04" db="EMBL/GenBank/DDBJ databases">
        <title>Genome sequencing of [Candida] sorbophila.</title>
        <authorList>
            <person name="Ahn J.O."/>
        </authorList>
    </citation>
    <scope>NUCLEOTIDE SEQUENCE [LARGE SCALE GENOMIC DNA]</scope>
    <source>
        <strain evidence="7 8">DS02</strain>
    </source>
</reference>
<dbReference type="STRING" id="45607.A0A2T0FD90"/>
<feature type="region of interest" description="Disordered" evidence="4">
    <location>
        <begin position="381"/>
        <end position="419"/>
    </location>
</feature>
<dbReference type="InterPro" id="IPR015943">
    <property type="entry name" value="WD40/YVTN_repeat-like_dom_sf"/>
</dbReference>
<keyword evidence="2" id="KW-0853">WD repeat</keyword>
<name>A0A2T0FD90_9ASCO</name>
<protein>
    <submittedName>
        <fullName evidence="7">SEH-associated protein 4</fullName>
    </submittedName>
</protein>
<dbReference type="AlphaFoldDB" id="A0A2T0FD90"/>
<evidence type="ECO:0000256" key="1">
    <source>
        <dbReference type="ARBA" id="ARBA00009713"/>
    </source>
</evidence>
<comment type="similarity">
    <text evidence="1">Belongs to the WD repeat mio family.</text>
</comment>
<evidence type="ECO:0000313" key="7">
    <source>
        <dbReference type="EMBL" id="PRT52935.1"/>
    </source>
</evidence>
<evidence type="ECO:0000313" key="8">
    <source>
        <dbReference type="Proteomes" id="UP000238350"/>
    </source>
</evidence>
<dbReference type="GeneID" id="36514304"/>
<accession>A0A2T0FD90</accession>
<feature type="domain" description="GATOR2 complex protein MIO zinc-ribbon like" evidence="5">
    <location>
        <begin position="822"/>
        <end position="894"/>
    </location>
</feature>
<evidence type="ECO:0000256" key="2">
    <source>
        <dbReference type="ARBA" id="ARBA00022574"/>
    </source>
</evidence>
<dbReference type="OrthoDB" id="341486at2759"/>
<organism evidence="7 8">
    <name type="scientific">Wickerhamiella sorbophila</name>
    <dbReference type="NCBI Taxonomy" id="45607"/>
    <lineage>
        <taxon>Eukaryota</taxon>
        <taxon>Fungi</taxon>
        <taxon>Dikarya</taxon>
        <taxon>Ascomycota</taxon>
        <taxon>Saccharomycotina</taxon>
        <taxon>Dipodascomycetes</taxon>
        <taxon>Dipodascales</taxon>
        <taxon>Trichomonascaceae</taxon>
        <taxon>Wickerhamiella</taxon>
    </lineage>
</organism>
<gene>
    <name evidence="7" type="ORF">B9G98_00555</name>
</gene>
<dbReference type="Pfam" id="PF21719">
    <property type="entry name" value="MIOS_a-sol"/>
    <property type="match status" value="1"/>
</dbReference>
<dbReference type="EMBL" id="NDIQ01000001">
    <property type="protein sequence ID" value="PRT52935.1"/>
    <property type="molecule type" value="Genomic_DNA"/>
</dbReference>
<keyword evidence="8" id="KW-1185">Reference proteome</keyword>
<dbReference type="CDD" id="cd16691">
    <property type="entry name" value="mRING-H2-C3H3C2_Mio"/>
    <property type="match status" value="1"/>
</dbReference>
<dbReference type="SUPFAM" id="SSF50978">
    <property type="entry name" value="WD40 repeat-like"/>
    <property type="match status" value="1"/>
</dbReference>
<dbReference type="InterPro" id="IPR031488">
    <property type="entry name" value="Zn_ribbon_mio"/>
</dbReference>
<comment type="caution">
    <text evidence="7">The sequence shown here is derived from an EMBL/GenBank/DDBJ whole genome shotgun (WGS) entry which is preliminary data.</text>
</comment>